<evidence type="ECO:0000313" key="1">
    <source>
        <dbReference type="EMBL" id="KAI0094314.1"/>
    </source>
</evidence>
<dbReference type="EMBL" id="MU274900">
    <property type="protein sequence ID" value="KAI0094314.1"/>
    <property type="molecule type" value="Genomic_DNA"/>
</dbReference>
<accession>A0ACB8UJU2</accession>
<keyword evidence="2" id="KW-1185">Reference proteome</keyword>
<sequence>MDPYQATSDASNPLQTTDEHPTTMNENTSASLGTNLIAASEEPRPHESTKVEVTELKDPEVRDFGWNSPPRQVPSPLVHGLGNEDIYTLVRRFNKQIFHVKAAPHDPELLDLEVSENEEFSPDKLRATLERLYMTVDLGLAAFVKHIARLRSWNEPRRSAGFCIAYFAAWWFNAILPFLLATITVVVVDPPSRKLLFPPAPLALLSGMAGNVQNPKAGTLGSKDSLSGAPEAHKGEAVEQEARHFVSGIANLAISTAAGKGPGDDGNGNAIAGGEAEGQGETKSATAIEGAVPDPVNVVTGVTESKHLASGDVAAEDPAKKPVQDTMWQKMRPLMRILTNIADTWERFGNALSPMRPFPYWRPRLKIAGPLVPLIFVTYFMPIALPLIMRGVFYLTQKVPNWRDYLELRQSLLPGVPTNAQLTKTLLRITGVNESPLPPPPTSQETTVSDTEDDTDEFYVSEYDVDSDSEEYPATETIPVVEETGGERERNSPKRKPGRRIANALKKTVKAGVGGVLGVDHLKAKIGSEGAKQRLGALTEPPSTAEVIPDSSEGSKGSGQPEKVARVSLPGGEGPCVFSARVHGKKGHILIVNSATSPCLAFAYTKIPKSLMSKILPVLRGEKDRSELDIEVHPEFSIGLPDIVDMRKMGGYGWKEKLVIGWAMGREVLDGLEITDRQGKKYVFTAIKGRNEFFNRLIAMGTHGWEMKTQKSVHAKVAPREDLPLLPTTTVNSAKNMPTIPEKSPVTCHVLDSSIGKPAAGVKVGLYEFISSETTTAPVLLASGLTNTDGRCMQLWPEAAEDAVKIESAKLVAGRQYKMIFWVKEYFQETERKCFYPVVEIIFEVENPTEHYHIPLLISPYSYTTYRGS</sequence>
<gene>
    <name evidence="1" type="ORF">BDY19DRAFT_901530</name>
</gene>
<reference evidence="1" key="1">
    <citation type="journal article" date="2021" name="Environ. Microbiol.">
        <title>Gene family expansions and transcriptome signatures uncover fungal adaptations to wood decay.</title>
        <authorList>
            <person name="Hage H."/>
            <person name="Miyauchi S."/>
            <person name="Viragh M."/>
            <person name="Drula E."/>
            <person name="Min B."/>
            <person name="Chaduli D."/>
            <person name="Navarro D."/>
            <person name="Favel A."/>
            <person name="Norest M."/>
            <person name="Lesage-Meessen L."/>
            <person name="Balint B."/>
            <person name="Merenyi Z."/>
            <person name="de Eugenio L."/>
            <person name="Morin E."/>
            <person name="Martinez A.T."/>
            <person name="Baldrian P."/>
            <person name="Stursova M."/>
            <person name="Martinez M.J."/>
            <person name="Novotny C."/>
            <person name="Magnuson J.K."/>
            <person name="Spatafora J.W."/>
            <person name="Maurice S."/>
            <person name="Pangilinan J."/>
            <person name="Andreopoulos W."/>
            <person name="LaButti K."/>
            <person name="Hundley H."/>
            <person name="Na H."/>
            <person name="Kuo A."/>
            <person name="Barry K."/>
            <person name="Lipzen A."/>
            <person name="Henrissat B."/>
            <person name="Riley R."/>
            <person name="Ahrendt S."/>
            <person name="Nagy L.G."/>
            <person name="Grigoriev I.V."/>
            <person name="Martin F."/>
            <person name="Rosso M.N."/>
        </authorList>
    </citation>
    <scope>NUCLEOTIDE SEQUENCE</scope>
    <source>
        <strain evidence="1">CBS 384.51</strain>
    </source>
</reference>
<evidence type="ECO:0000313" key="2">
    <source>
        <dbReference type="Proteomes" id="UP001055072"/>
    </source>
</evidence>
<organism evidence="1 2">
    <name type="scientific">Irpex rosettiformis</name>
    <dbReference type="NCBI Taxonomy" id="378272"/>
    <lineage>
        <taxon>Eukaryota</taxon>
        <taxon>Fungi</taxon>
        <taxon>Dikarya</taxon>
        <taxon>Basidiomycota</taxon>
        <taxon>Agaricomycotina</taxon>
        <taxon>Agaricomycetes</taxon>
        <taxon>Polyporales</taxon>
        <taxon>Irpicaceae</taxon>
        <taxon>Irpex</taxon>
    </lineage>
</organism>
<dbReference type="Proteomes" id="UP001055072">
    <property type="component" value="Unassembled WGS sequence"/>
</dbReference>
<proteinExistence type="predicted"/>
<comment type="caution">
    <text evidence="1">The sequence shown here is derived from an EMBL/GenBank/DDBJ whole genome shotgun (WGS) entry which is preliminary data.</text>
</comment>
<protein>
    <submittedName>
        <fullName evidence="1">Uncharacterized protein</fullName>
    </submittedName>
</protein>
<name>A0ACB8UJU2_9APHY</name>